<comment type="caution">
    <text evidence="1">The sequence shown here is derived from an EMBL/GenBank/DDBJ whole genome shotgun (WGS) entry which is preliminary data.</text>
</comment>
<keyword evidence="2" id="KW-1185">Reference proteome</keyword>
<evidence type="ECO:0000313" key="1">
    <source>
        <dbReference type="EMBL" id="CAH1777513.1"/>
    </source>
</evidence>
<dbReference type="EMBL" id="CAIIXF020000002">
    <property type="protein sequence ID" value="CAH1777513.1"/>
    <property type="molecule type" value="Genomic_DNA"/>
</dbReference>
<organism evidence="1 2">
    <name type="scientific">Owenia fusiformis</name>
    <name type="common">Polychaete worm</name>
    <dbReference type="NCBI Taxonomy" id="6347"/>
    <lineage>
        <taxon>Eukaryota</taxon>
        <taxon>Metazoa</taxon>
        <taxon>Spiralia</taxon>
        <taxon>Lophotrochozoa</taxon>
        <taxon>Annelida</taxon>
        <taxon>Polychaeta</taxon>
        <taxon>Sedentaria</taxon>
        <taxon>Canalipalpata</taxon>
        <taxon>Sabellida</taxon>
        <taxon>Oweniida</taxon>
        <taxon>Oweniidae</taxon>
        <taxon>Owenia</taxon>
    </lineage>
</organism>
<dbReference type="Proteomes" id="UP000749559">
    <property type="component" value="Unassembled WGS sequence"/>
</dbReference>
<sequence>MEWIVQYFRPSYYIPLRPVHTFEEWMFGHNMLTVYFLLFTSWLNFTNEKENELGNFLYDININPGPILEECRTVQDIVDNPKCFNPAVNQQRENILDAMAFKGKLIHNGITERAIQQCIFEICDSVKCIDRLLKQNLNVERLKNCHVTVDMLIELTTNSESDTFYNTVYMESLNWTFGKAMSEYSCGIFGFCTYVLVFVFCQILVKPGNIVGNIRLLEEVESEMKTPWPGRERLVCITELGLKIILAIVYLIITLACYGWDNTGFLVIVNVCFHPSHLARRIYIEPIVHVLIVALWMYSMFQCLYAWYMSCFLLFGLILLKCMLMLSETHVSVRDSPVGATCSIDAKRLFQVPCFLNQDIIHTTITDVLMVAENGLGNIRMELEPFVGKIAMADIEKIEYDRLSNQLRNNSRLCKSLSNVRLENINSSELINKMIVPSLRNNTIESIEIIDNYDLTDECDLISDVLIAENRSLKVLEIRFEPKSGFQHMFHWLCYGPRSNIQLTSVGVEKLLQGCVQRLETAPLNSIIITGYTPGKEYLEYHCAQLRFKRIYVFVEP</sequence>
<reference evidence="1" key="1">
    <citation type="submission" date="2022-03" db="EMBL/GenBank/DDBJ databases">
        <authorList>
            <person name="Martin C."/>
        </authorList>
    </citation>
    <scope>NUCLEOTIDE SEQUENCE</scope>
</reference>
<accession>A0A8J1XLX5</accession>
<name>A0A8J1XLX5_OWEFU</name>
<dbReference type="AlphaFoldDB" id="A0A8J1XLX5"/>
<proteinExistence type="predicted"/>
<gene>
    <name evidence="1" type="ORF">OFUS_LOCUS4542</name>
</gene>
<evidence type="ECO:0000313" key="2">
    <source>
        <dbReference type="Proteomes" id="UP000749559"/>
    </source>
</evidence>
<protein>
    <submittedName>
        <fullName evidence="1">Uncharacterized protein</fullName>
    </submittedName>
</protein>